<evidence type="ECO:0000313" key="3">
    <source>
        <dbReference type="Proteomes" id="UP000694424"/>
    </source>
</evidence>
<name>A0A8B9SFH4_APTOW</name>
<feature type="region of interest" description="Disordered" evidence="1">
    <location>
        <begin position="55"/>
        <end position="79"/>
    </location>
</feature>
<evidence type="ECO:0000313" key="2">
    <source>
        <dbReference type="Ensembl" id="ENSAOWP00000027508.1"/>
    </source>
</evidence>
<organism evidence="2 3">
    <name type="scientific">Apteryx owenii</name>
    <name type="common">Little spotted kiwi</name>
    <dbReference type="NCBI Taxonomy" id="8824"/>
    <lineage>
        <taxon>Eukaryota</taxon>
        <taxon>Metazoa</taxon>
        <taxon>Chordata</taxon>
        <taxon>Craniata</taxon>
        <taxon>Vertebrata</taxon>
        <taxon>Euteleostomi</taxon>
        <taxon>Archelosauria</taxon>
        <taxon>Archosauria</taxon>
        <taxon>Dinosauria</taxon>
        <taxon>Saurischia</taxon>
        <taxon>Theropoda</taxon>
        <taxon>Coelurosauria</taxon>
        <taxon>Aves</taxon>
        <taxon>Palaeognathae</taxon>
        <taxon>Apterygiformes</taxon>
        <taxon>Apterygidae</taxon>
        <taxon>Apteryx</taxon>
    </lineage>
</organism>
<accession>A0A8B9SFH4</accession>
<dbReference type="Proteomes" id="UP000694424">
    <property type="component" value="Unplaced"/>
</dbReference>
<proteinExistence type="predicted"/>
<reference evidence="2" key="2">
    <citation type="submission" date="2025-09" db="UniProtKB">
        <authorList>
            <consortium name="Ensembl"/>
        </authorList>
    </citation>
    <scope>IDENTIFICATION</scope>
</reference>
<protein>
    <submittedName>
        <fullName evidence="2">Uncharacterized protein</fullName>
    </submittedName>
</protein>
<evidence type="ECO:0000256" key="1">
    <source>
        <dbReference type="SAM" id="MobiDB-lite"/>
    </source>
</evidence>
<dbReference type="AlphaFoldDB" id="A0A8B9SFH4"/>
<sequence length="121" mass="13753">MSLTSLKTILPASLTESGGKLGLMLLRHLHSCLWSCQASFYWVFKRKRKKNDILQGSTQHSSLQTSLPLATQKTKRNKQTKTSFHLAPNSVFHSSSMYPNVNSLVKDWSLPKKFQSGIFFH</sequence>
<keyword evidence="3" id="KW-1185">Reference proteome</keyword>
<reference evidence="2" key="1">
    <citation type="submission" date="2025-08" db="UniProtKB">
        <authorList>
            <consortium name="Ensembl"/>
        </authorList>
    </citation>
    <scope>IDENTIFICATION</scope>
</reference>
<dbReference type="Ensembl" id="ENSAOWT00000031179.1">
    <property type="protein sequence ID" value="ENSAOWP00000027508.1"/>
    <property type="gene ID" value="ENSAOWG00000018544.1"/>
</dbReference>
<feature type="compositionally biased region" description="Polar residues" evidence="1">
    <location>
        <begin position="55"/>
        <end position="69"/>
    </location>
</feature>